<keyword evidence="1" id="KW-0547">Nucleotide-binding</keyword>
<dbReference type="Gene3D" id="3.30.200.20">
    <property type="entry name" value="Phosphorylase Kinase, domain 1"/>
    <property type="match status" value="1"/>
</dbReference>
<accession>A0A9D4FQP8</accession>
<dbReference type="InterPro" id="IPR000719">
    <property type="entry name" value="Prot_kinase_dom"/>
</dbReference>
<dbReference type="SUPFAM" id="SSF56112">
    <property type="entry name" value="Protein kinase-like (PK-like)"/>
    <property type="match status" value="1"/>
</dbReference>
<reference evidence="3" key="1">
    <citation type="journal article" date="2019" name="bioRxiv">
        <title>The Genome of the Zebra Mussel, Dreissena polymorpha: A Resource for Invasive Species Research.</title>
        <authorList>
            <person name="McCartney M.A."/>
            <person name="Auch B."/>
            <person name="Kono T."/>
            <person name="Mallez S."/>
            <person name="Zhang Y."/>
            <person name="Obille A."/>
            <person name="Becker A."/>
            <person name="Abrahante J.E."/>
            <person name="Garbe J."/>
            <person name="Badalamenti J.P."/>
            <person name="Herman A."/>
            <person name="Mangelson H."/>
            <person name="Liachko I."/>
            <person name="Sullivan S."/>
            <person name="Sone E.D."/>
            <person name="Koren S."/>
            <person name="Silverstein K.A.T."/>
            <person name="Beckman K.B."/>
            <person name="Gohl D.M."/>
        </authorList>
    </citation>
    <scope>NUCLEOTIDE SEQUENCE</scope>
    <source>
        <strain evidence="3">Duluth1</strain>
        <tissue evidence="3">Whole animal</tissue>
    </source>
</reference>
<dbReference type="PANTHER" id="PTHR26392:SF92">
    <property type="entry name" value="PROTEIN KINASE DOMAIN-CONTAINING PROTEIN"/>
    <property type="match status" value="1"/>
</dbReference>
<evidence type="ECO:0000313" key="3">
    <source>
        <dbReference type="EMBL" id="KAH3801959.1"/>
    </source>
</evidence>
<organism evidence="3 4">
    <name type="scientific">Dreissena polymorpha</name>
    <name type="common">Zebra mussel</name>
    <name type="synonym">Mytilus polymorpha</name>
    <dbReference type="NCBI Taxonomy" id="45954"/>
    <lineage>
        <taxon>Eukaryota</taxon>
        <taxon>Metazoa</taxon>
        <taxon>Spiralia</taxon>
        <taxon>Lophotrochozoa</taxon>
        <taxon>Mollusca</taxon>
        <taxon>Bivalvia</taxon>
        <taxon>Autobranchia</taxon>
        <taxon>Heteroconchia</taxon>
        <taxon>Euheterodonta</taxon>
        <taxon>Imparidentia</taxon>
        <taxon>Neoheterodontei</taxon>
        <taxon>Myida</taxon>
        <taxon>Dreissenoidea</taxon>
        <taxon>Dreissenidae</taxon>
        <taxon>Dreissena</taxon>
    </lineage>
</organism>
<feature type="domain" description="Protein kinase" evidence="2">
    <location>
        <begin position="326"/>
        <end position="592"/>
    </location>
</feature>
<evidence type="ECO:0000313" key="4">
    <source>
        <dbReference type="Proteomes" id="UP000828390"/>
    </source>
</evidence>
<dbReference type="AlphaFoldDB" id="A0A9D4FQP8"/>
<comment type="caution">
    <text evidence="3">The sequence shown here is derived from an EMBL/GenBank/DDBJ whole genome shotgun (WGS) entry which is preliminary data.</text>
</comment>
<dbReference type="Gene3D" id="1.10.510.10">
    <property type="entry name" value="Transferase(Phosphotransferase) domain 1"/>
    <property type="match status" value="1"/>
</dbReference>
<dbReference type="GO" id="GO:0005524">
    <property type="term" value="F:ATP binding"/>
    <property type="evidence" value="ECO:0007669"/>
    <property type="project" value="UniProtKB-UniRule"/>
</dbReference>
<feature type="binding site" evidence="1">
    <location>
        <position position="353"/>
    </location>
    <ligand>
        <name>ATP</name>
        <dbReference type="ChEBI" id="CHEBI:30616"/>
    </ligand>
</feature>
<evidence type="ECO:0000259" key="2">
    <source>
        <dbReference type="PROSITE" id="PS50011"/>
    </source>
</evidence>
<keyword evidence="1" id="KW-0067">ATP-binding</keyword>
<sequence length="592" mass="68465">MSDRFKKVHEGFRNVILASQKGKLQKQFSWLESLLQHMRKHALVRLKFANDTSKSNDDVKQAFKKLQRFNAESTKMKVDLTQRARSRCAQMAVLLEIHLKQPSVHSDIKSRFYANEDMPLSDDNIDEIRAEVKRYIQGLILEEIQKWEQDSKHYQRTVTMINEEFEKKFQSLREEFEDVERLVHIENEPDNDFTGTDETPTNPVVIGSKDERKLKQFRKDRSPFMNKWLKDSLKEFLKLKSIDKTVLENYVSMLKKRIDQMSARIVSKSMQADTVHLKSILKDKRESREIVEDFTDIKTTVQDHIASLRLLELQCLASDKVNCVDITRVKEIGTGHFSEVYAAKYLQEDVALKVIKTSSASMFTHLFELEIFRRLHHEHIVKFKGVCYTDMLPAVVGGGKQEKLSNFRLMFLFEQCDTNLEDYVFNNPKLQCGNIPHNSRGQASQFFGRTGQAVCSAMLFIHGRGYAHRKMHLRGVLLQNGTVKLCGPTCKPDTNINDGSRILAPEVMVQGNIGKHTDIFDLGILLWELWYGRRAAIDLKKIRSITCRQHPDCNAKHAMPEGLARVVENCWALNPEDRPLAGLLLQEMYSIM</sequence>
<proteinExistence type="predicted"/>
<dbReference type="Pfam" id="PF07714">
    <property type="entry name" value="PK_Tyr_Ser-Thr"/>
    <property type="match status" value="1"/>
</dbReference>
<dbReference type="PROSITE" id="PS00107">
    <property type="entry name" value="PROTEIN_KINASE_ATP"/>
    <property type="match status" value="1"/>
</dbReference>
<dbReference type="GO" id="GO:0004672">
    <property type="term" value="F:protein kinase activity"/>
    <property type="evidence" value="ECO:0007669"/>
    <property type="project" value="InterPro"/>
</dbReference>
<protein>
    <recommendedName>
        <fullName evidence="2">Protein kinase domain-containing protein</fullName>
    </recommendedName>
</protein>
<dbReference type="Proteomes" id="UP000828390">
    <property type="component" value="Unassembled WGS sequence"/>
</dbReference>
<dbReference type="PANTHER" id="PTHR26392">
    <property type="entry name" value="MITOGEN-ACTIVATED PROTEIN KINASE KINASE KINASE 7-RELATED"/>
    <property type="match status" value="1"/>
</dbReference>
<gene>
    <name evidence="3" type="ORF">DPMN_155624</name>
</gene>
<name>A0A9D4FQP8_DREPO</name>
<reference evidence="3" key="2">
    <citation type="submission" date="2020-11" db="EMBL/GenBank/DDBJ databases">
        <authorList>
            <person name="McCartney M.A."/>
            <person name="Auch B."/>
            <person name="Kono T."/>
            <person name="Mallez S."/>
            <person name="Becker A."/>
            <person name="Gohl D.M."/>
            <person name="Silverstein K.A.T."/>
            <person name="Koren S."/>
            <person name="Bechman K.B."/>
            <person name="Herman A."/>
            <person name="Abrahante J.E."/>
            <person name="Garbe J."/>
        </authorList>
    </citation>
    <scope>NUCLEOTIDE SEQUENCE</scope>
    <source>
        <strain evidence="3">Duluth1</strain>
        <tissue evidence="3">Whole animal</tissue>
    </source>
</reference>
<dbReference type="PROSITE" id="PS50011">
    <property type="entry name" value="PROTEIN_KINASE_DOM"/>
    <property type="match status" value="1"/>
</dbReference>
<keyword evidence="4" id="KW-1185">Reference proteome</keyword>
<dbReference type="EMBL" id="JAIWYP010000007">
    <property type="protein sequence ID" value="KAH3801959.1"/>
    <property type="molecule type" value="Genomic_DNA"/>
</dbReference>
<dbReference type="InterPro" id="IPR011009">
    <property type="entry name" value="Kinase-like_dom_sf"/>
</dbReference>
<dbReference type="InterPro" id="IPR001245">
    <property type="entry name" value="Ser-Thr/Tyr_kinase_cat_dom"/>
</dbReference>
<dbReference type="InterPro" id="IPR017441">
    <property type="entry name" value="Protein_kinase_ATP_BS"/>
</dbReference>
<evidence type="ECO:0000256" key="1">
    <source>
        <dbReference type="PROSITE-ProRule" id="PRU10141"/>
    </source>
</evidence>
<dbReference type="OrthoDB" id="5985011at2759"/>